<dbReference type="InterPro" id="IPR043129">
    <property type="entry name" value="ATPase_NBD"/>
</dbReference>
<feature type="region of interest" description="Disordered" evidence="6">
    <location>
        <begin position="616"/>
        <end position="640"/>
    </location>
</feature>
<dbReference type="FunFam" id="3.30.420.40:FF:000465">
    <property type="entry name" value="Heat shock cognate 70 kDa protein 2"/>
    <property type="match status" value="1"/>
</dbReference>
<dbReference type="Gene3D" id="3.90.640.10">
    <property type="entry name" value="Actin, Chain A, domain 4"/>
    <property type="match status" value="1"/>
</dbReference>
<dbReference type="GO" id="GO:0009615">
    <property type="term" value="P:response to virus"/>
    <property type="evidence" value="ECO:0007669"/>
    <property type="project" value="UniProtKB-ARBA"/>
</dbReference>
<dbReference type="NCBIfam" id="NF001413">
    <property type="entry name" value="PRK00290.1"/>
    <property type="match status" value="1"/>
</dbReference>
<comment type="similarity">
    <text evidence="1 5">Belongs to the heat shock protein 70 family.</text>
</comment>
<dbReference type="Pfam" id="PF00012">
    <property type="entry name" value="HSP70"/>
    <property type="match status" value="1"/>
</dbReference>
<dbReference type="SUPFAM" id="SSF53067">
    <property type="entry name" value="Actin-like ATPase domain"/>
    <property type="match status" value="2"/>
</dbReference>
<dbReference type="FunFam" id="3.30.420.40:FF:000172">
    <property type="entry name" value="Heat shock 70 kDa protein"/>
    <property type="match status" value="1"/>
</dbReference>
<name>A0A9R0U4J2_TRITD</name>
<dbReference type="Gene3D" id="2.60.34.10">
    <property type="entry name" value="Substrate Binding Domain Of DNAk, Chain A, domain 1"/>
    <property type="match status" value="1"/>
</dbReference>
<dbReference type="Proteomes" id="UP000324705">
    <property type="component" value="Chromosome 5A"/>
</dbReference>
<dbReference type="SUPFAM" id="SSF100920">
    <property type="entry name" value="Heat shock protein 70kD (HSP70), peptide-binding domain"/>
    <property type="match status" value="1"/>
</dbReference>
<accession>A0A9R0U4J2</accession>
<evidence type="ECO:0000256" key="1">
    <source>
        <dbReference type="ARBA" id="ARBA00007381"/>
    </source>
</evidence>
<gene>
    <name evidence="7" type="ORF">TRITD_5Av1G232950</name>
</gene>
<evidence type="ECO:0000256" key="4">
    <source>
        <dbReference type="ARBA" id="ARBA00023016"/>
    </source>
</evidence>
<dbReference type="PANTHER" id="PTHR19375">
    <property type="entry name" value="HEAT SHOCK PROTEIN 70KDA"/>
    <property type="match status" value="1"/>
</dbReference>
<dbReference type="PROSITE" id="PS00329">
    <property type="entry name" value="HSP70_2"/>
    <property type="match status" value="1"/>
</dbReference>
<keyword evidence="2 5" id="KW-0547">Nucleotide-binding</keyword>
<dbReference type="FunFam" id="2.60.34.10:FF:000002">
    <property type="entry name" value="Heat shock 70 kDa"/>
    <property type="match status" value="1"/>
</dbReference>
<dbReference type="PRINTS" id="PR00301">
    <property type="entry name" value="HEATSHOCK70"/>
</dbReference>
<dbReference type="SUPFAM" id="SSF100934">
    <property type="entry name" value="Heat shock protein 70kD (HSP70), C-terminal subdomain"/>
    <property type="match status" value="1"/>
</dbReference>
<evidence type="ECO:0000313" key="8">
    <source>
        <dbReference type="Proteomes" id="UP000324705"/>
    </source>
</evidence>
<dbReference type="FunFam" id="3.90.640.10:FF:000134">
    <property type="entry name" value="Heat shock cognate 71 kDa protein"/>
    <property type="match status" value="1"/>
</dbReference>
<dbReference type="GO" id="GO:0005524">
    <property type="term" value="F:ATP binding"/>
    <property type="evidence" value="ECO:0007669"/>
    <property type="project" value="UniProtKB-KW"/>
</dbReference>
<sequence>MAPTKGEGPAIGIDLGTTYSCVGVWQHDRVEIIANDQGNRTTPSYVAFTDSERLIGDAAKNQVAMNPINTVFDAKRLIGRRFADAPVQSDIKMWPYKVIPGPADKPMIVVQYKGEDKQFSAEEISSMVLIKMREIAEAYLGVTIKNAVVTVPAYFNDSQRQATKDAGVIAGLNVMRIINEPTAAAIAYGLDKKATSVGEKNVLIFDLGGGTFDVSLLTIEEGIFEVKATAGDTHLGGEDFDNRMVNHFVQEFKRKHKKDMRLRTSCERAKRTLSSTAQTTIEIDSLFEGVDFYSTITRARFEELNMDLFRKCMEPVEKCLRDAKMDKSTIHDVVLVGGSTRIPRVQQLLQDFFNGKELCKSINPDEAVAYGAAVQAAILSGEGNEKVQDLLLLDVTPLSLGLETAGGVMTVLITRNTTIPTKKEQVFSTYSDNQPGVLIQVFEGERTRTRDNNLLGKFELSGIPPAPRGVPQITVCFDIDANGILNVSAEDKTTGQKNKITITNDKGRLSKDDIEKMVQDAEKYKSEDEEHKKKVDAKNSLENYAYNMRNTIQDEKIASKLPADDKKKIEDAVDAAIQWLDANQLGEVDEFEDKMKELEGLCNPIIAKMYQGAGADMPGGMDEDAPAASGGAGPKIEEVD</sequence>
<evidence type="ECO:0000256" key="2">
    <source>
        <dbReference type="ARBA" id="ARBA00022741"/>
    </source>
</evidence>
<dbReference type="EMBL" id="LT934119">
    <property type="protein sequence ID" value="VAI24195.1"/>
    <property type="molecule type" value="Genomic_DNA"/>
</dbReference>
<reference evidence="7 8" key="1">
    <citation type="submission" date="2017-09" db="EMBL/GenBank/DDBJ databases">
        <authorList>
            <consortium name="International Durum Wheat Genome Sequencing Consortium (IDWGSC)"/>
            <person name="Milanesi L."/>
        </authorList>
    </citation>
    <scope>NUCLEOTIDE SEQUENCE [LARGE SCALE GENOMIC DNA]</scope>
    <source>
        <strain evidence="8">cv. Svevo</strain>
    </source>
</reference>
<protein>
    <recommendedName>
        <fullName evidence="9">Heat shock cognate 70 kDa protein</fullName>
    </recommendedName>
</protein>
<proteinExistence type="inferred from homology"/>
<dbReference type="GO" id="GO:0009408">
    <property type="term" value="P:response to heat"/>
    <property type="evidence" value="ECO:0007669"/>
    <property type="project" value="UniProtKB-ARBA"/>
</dbReference>
<dbReference type="AlphaFoldDB" id="A0A9R0U4J2"/>
<dbReference type="InterPro" id="IPR029048">
    <property type="entry name" value="HSP70_C_sf"/>
</dbReference>
<dbReference type="Gene3D" id="3.30.420.40">
    <property type="match status" value="2"/>
</dbReference>
<dbReference type="FunFam" id="1.20.1270.10:FF:000028">
    <property type="entry name" value="Heat shock 70 kDa protein"/>
    <property type="match status" value="1"/>
</dbReference>
<evidence type="ECO:0000256" key="3">
    <source>
        <dbReference type="ARBA" id="ARBA00022840"/>
    </source>
</evidence>
<dbReference type="PROSITE" id="PS01036">
    <property type="entry name" value="HSP70_3"/>
    <property type="match status" value="1"/>
</dbReference>
<dbReference type="Gene3D" id="1.20.1270.10">
    <property type="match status" value="1"/>
</dbReference>
<dbReference type="InterPro" id="IPR018181">
    <property type="entry name" value="Heat_shock_70_CS"/>
</dbReference>
<organism evidence="7 8">
    <name type="scientific">Triticum turgidum subsp. durum</name>
    <name type="common">Durum wheat</name>
    <name type="synonym">Triticum durum</name>
    <dbReference type="NCBI Taxonomy" id="4567"/>
    <lineage>
        <taxon>Eukaryota</taxon>
        <taxon>Viridiplantae</taxon>
        <taxon>Streptophyta</taxon>
        <taxon>Embryophyta</taxon>
        <taxon>Tracheophyta</taxon>
        <taxon>Spermatophyta</taxon>
        <taxon>Magnoliopsida</taxon>
        <taxon>Liliopsida</taxon>
        <taxon>Poales</taxon>
        <taxon>Poaceae</taxon>
        <taxon>BOP clade</taxon>
        <taxon>Pooideae</taxon>
        <taxon>Triticodae</taxon>
        <taxon>Triticeae</taxon>
        <taxon>Triticinae</taxon>
        <taxon>Triticum</taxon>
    </lineage>
</organism>
<evidence type="ECO:0008006" key="9">
    <source>
        <dbReference type="Google" id="ProtNLM"/>
    </source>
</evidence>
<keyword evidence="8" id="KW-1185">Reference proteome</keyword>
<dbReference type="GO" id="GO:0140662">
    <property type="term" value="F:ATP-dependent protein folding chaperone"/>
    <property type="evidence" value="ECO:0007669"/>
    <property type="project" value="InterPro"/>
</dbReference>
<dbReference type="Gene3D" id="3.30.30.30">
    <property type="match status" value="1"/>
</dbReference>
<dbReference type="FunFam" id="3.30.420.40:FF:000026">
    <property type="entry name" value="Heat shock protein 70"/>
    <property type="match status" value="1"/>
</dbReference>
<dbReference type="CDD" id="cd10233">
    <property type="entry name" value="ASKHA_NBD_HSP70_HSPA1"/>
    <property type="match status" value="1"/>
</dbReference>
<evidence type="ECO:0000313" key="7">
    <source>
        <dbReference type="EMBL" id="VAI24195.1"/>
    </source>
</evidence>
<dbReference type="InterPro" id="IPR029047">
    <property type="entry name" value="HSP70_peptide-bd_sf"/>
</dbReference>
<evidence type="ECO:0000256" key="6">
    <source>
        <dbReference type="SAM" id="MobiDB-lite"/>
    </source>
</evidence>
<dbReference type="PROSITE" id="PS00297">
    <property type="entry name" value="HSP70_1"/>
    <property type="match status" value="1"/>
</dbReference>
<dbReference type="FunFam" id="3.30.30.30:FF:000001">
    <property type="entry name" value="heat shock 70 kDa protein-like"/>
    <property type="match status" value="1"/>
</dbReference>
<keyword evidence="3 5" id="KW-0067">ATP-binding</keyword>
<dbReference type="Gramene" id="TRITD5Av1G232950.10">
    <property type="protein sequence ID" value="TRITD5Av1G232950.10"/>
    <property type="gene ID" value="TRITD5Av1G232950"/>
</dbReference>
<dbReference type="InterPro" id="IPR013126">
    <property type="entry name" value="Hsp_70_fam"/>
</dbReference>
<evidence type="ECO:0000256" key="5">
    <source>
        <dbReference type="RuleBase" id="RU003322"/>
    </source>
</evidence>
<keyword evidence="4" id="KW-0346">Stress response</keyword>